<accession>A0ABP0VJY0</accession>
<sequence>MSLSSDEEVLTPPRTREDNDLTLARRFDVWIARDGPQRGAVVLRLLGFGVVSLVGVNPDQARIGDIAVEVAHNGFYTSARVWLRVADGTGGWIWISELQESFHFTTYLA</sequence>
<name>A0ABP0VJY0_9BRYO</name>
<protein>
    <submittedName>
        <fullName evidence="1">Uncharacterized protein</fullName>
    </submittedName>
</protein>
<reference evidence="1" key="1">
    <citation type="submission" date="2024-02" db="EMBL/GenBank/DDBJ databases">
        <authorList>
            <consortium name="ELIXIR-Norway"/>
            <consortium name="Elixir Norway"/>
        </authorList>
    </citation>
    <scope>NUCLEOTIDE SEQUENCE</scope>
</reference>
<organism evidence="1 2">
    <name type="scientific">Sphagnum jensenii</name>
    <dbReference type="NCBI Taxonomy" id="128206"/>
    <lineage>
        <taxon>Eukaryota</taxon>
        <taxon>Viridiplantae</taxon>
        <taxon>Streptophyta</taxon>
        <taxon>Embryophyta</taxon>
        <taxon>Bryophyta</taxon>
        <taxon>Sphagnophytina</taxon>
        <taxon>Sphagnopsida</taxon>
        <taxon>Sphagnales</taxon>
        <taxon>Sphagnaceae</taxon>
        <taxon>Sphagnum</taxon>
    </lineage>
</organism>
<proteinExistence type="predicted"/>
<comment type="caution">
    <text evidence="1">The sequence shown here is derived from an EMBL/GenBank/DDBJ whole genome shotgun (WGS) entry which is preliminary data.</text>
</comment>
<evidence type="ECO:0000313" key="2">
    <source>
        <dbReference type="Proteomes" id="UP001497444"/>
    </source>
</evidence>
<dbReference type="EMBL" id="CAXAQS010000936">
    <property type="protein sequence ID" value="CAK9253797.1"/>
    <property type="molecule type" value="Genomic_DNA"/>
</dbReference>
<gene>
    <name evidence="1" type="ORF">CSSPJE1EN1_LOCUS29175</name>
</gene>
<dbReference type="Proteomes" id="UP001497444">
    <property type="component" value="Unassembled WGS sequence"/>
</dbReference>
<evidence type="ECO:0000313" key="1">
    <source>
        <dbReference type="EMBL" id="CAK9253797.1"/>
    </source>
</evidence>
<keyword evidence="2" id="KW-1185">Reference proteome</keyword>